<feature type="domain" description="Glucose-6-phosphate dehydrogenase assembly protein OpcA C-terminal" evidence="3">
    <location>
        <begin position="170"/>
        <end position="299"/>
    </location>
</feature>
<gene>
    <name evidence="4" type="primary">opcA</name>
    <name evidence="4" type="ORF">AB0E89_02050</name>
</gene>
<dbReference type="Proteomes" id="UP001550739">
    <property type="component" value="Unassembled WGS sequence"/>
</dbReference>
<comment type="caution">
    <text evidence="4">The sequence shown here is derived from an EMBL/GenBank/DDBJ whole genome shotgun (WGS) entry which is preliminary data.</text>
</comment>
<keyword evidence="5" id="KW-1185">Reference proteome</keyword>
<evidence type="ECO:0000259" key="3">
    <source>
        <dbReference type="Pfam" id="PF20171"/>
    </source>
</evidence>
<feature type="region of interest" description="Disordered" evidence="1">
    <location>
        <begin position="333"/>
        <end position="396"/>
    </location>
</feature>
<dbReference type="InterPro" id="IPR046801">
    <property type="entry name" value="OpcA_G6PD_N"/>
</dbReference>
<dbReference type="PANTHER" id="PTHR38658:SF1">
    <property type="entry name" value="OXPP CYCLE PROTEIN OPCA-RELATED"/>
    <property type="match status" value="1"/>
</dbReference>
<dbReference type="PANTHER" id="PTHR38658">
    <property type="entry name" value="OXPP CYCLE PROTEIN OPCA-RELATED"/>
    <property type="match status" value="1"/>
</dbReference>
<feature type="domain" description="Glucose-6-phosphate dehydrogenase assembly protein OpcA N-terminal" evidence="2">
    <location>
        <begin position="51"/>
        <end position="166"/>
    </location>
</feature>
<dbReference type="InterPro" id="IPR046802">
    <property type="entry name" value="OpcA_G6PD_C"/>
</dbReference>
<dbReference type="RefSeq" id="WP_361700264.1">
    <property type="nucleotide sequence ID" value="NZ_JBEZVE010000001.1"/>
</dbReference>
<evidence type="ECO:0000313" key="5">
    <source>
        <dbReference type="Proteomes" id="UP001550739"/>
    </source>
</evidence>
<feature type="compositionally biased region" description="Low complexity" evidence="1">
    <location>
        <begin position="336"/>
        <end position="357"/>
    </location>
</feature>
<proteinExistence type="predicted"/>
<protein>
    <submittedName>
        <fullName evidence="4">Glucose-6-phosphate dehydrogenase assembly protein OpcA</fullName>
    </submittedName>
</protein>
<evidence type="ECO:0000259" key="2">
    <source>
        <dbReference type="Pfam" id="PF10128"/>
    </source>
</evidence>
<organism evidence="4 5">
    <name type="scientific">Streptomyces sp. 900129855</name>
    <dbReference type="NCBI Taxonomy" id="3155129"/>
    <lineage>
        <taxon>Bacteria</taxon>
        <taxon>Bacillati</taxon>
        <taxon>Actinomycetota</taxon>
        <taxon>Actinomycetes</taxon>
        <taxon>Kitasatosporales</taxon>
        <taxon>Streptomycetaceae</taxon>
        <taxon>Streptomyces</taxon>
    </lineage>
</organism>
<dbReference type="EMBL" id="JBEZVE010000001">
    <property type="protein sequence ID" value="MEU3779371.1"/>
    <property type="molecule type" value="Genomic_DNA"/>
</dbReference>
<evidence type="ECO:0000313" key="4">
    <source>
        <dbReference type="EMBL" id="MEU3779371.1"/>
    </source>
</evidence>
<dbReference type="Pfam" id="PF20171">
    <property type="entry name" value="OpcA_G6PD_C"/>
    <property type="match status" value="1"/>
</dbReference>
<name>A0ABV2Z9Z7_9ACTN</name>
<sequence>MKIDLTDTTASKINKALVQGRRAIGTPAVGMVLTLVVVTDEENAYDALKAANDASHEHPSRTLVVIKRVSRSPRGRTQSRLDAEVRVGADAGTGETVVLRLYGEVADHAQSVVLPLLLPDAPVVVWWSVDAPRDPAGDPLGALGQRRVTDSYAAEKPVGELRARAESYEPGDTDLAWARITPWRSMLAAALDQVSAEIVSAEVAGEESNPSVELLAMWLADRLHVHVRRAISAGPGLTQVRMETTGGPITLHRSDGAMATLALPGQPDRAVALKRRETSELLAEELRRLDPDDTYASALRFGVDRLGGIQSAAERVEAAASQPVPSLPVRAVPDTAAASRASAPARPSAAPAGAPAGRGEGKGEVQGQNPGQGQSQGEGERPTPAQMPPVRKADSP</sequence>
<dbReference type="NCBIfam" id="TIGR00534">
    <property type="entry name" value="OpcA"/>
    <property type="match status" value="1"/>
</dbReference>
<accession>A0ABV2Z9Z7</accession>
<dbReference type="Pfam" id="PF10128">
    <property type="entry name" value="OpcA_G6PD_assem"/>
    <property type="match status" value="1"/>
</dbReference>
<reference evidence="4 5" key="1">
    <citation type="submission" date="2024-06" db="EMBL/GenBank/DDBJ databases">
        <title>The Natural Products Discovery Center: Release of the First 8490 Sequenced Strains for Exploring Actinobacteria Biosynthetic Diversity.</title>
        <authorList>
            <person name="Kalkreuter E."/>
            <person name="Kautsar S.A."/>
            <person name="Yang D."/>
            <person name="Bader C.D."/>
            <person name="Teijaro C.N."/>
            <person name="Fluegel L."/>
            <person name="Davis C.M."/>
            <person name="Simpson J.R."/>
            <person name="Lauterbach L."/>
            <person name="Steele A.D."/>
            <person name="Gui C."/>
            <person name="Meng S."/>
            <person name="Li G."/>
            <person name="Viehrig K."/>
            <person name="Ye F."/>
            <person name="Su P."/>
            <person name="Kiefer A.F."/>
            <person name="Nichols A."/>
            <person name="Cepeda A.J."/>
            <person name="Yan W."/>
            <person name="Fan B."/>
            <person name="Jiang Y."/>
            <person name="Adhikari A."/>
            <person name="Zheng C.-J."/>
            <person name="Schuster L."/>
            <person name="Cowan T.M."/>
            <person name="Smanski M.J."/>
            <person name="Chevrette M.G."/>
            <person name="De Carvalho L.P.S."/>
            <person name="Shen B."/>
        </authorList>
    </citation>
    <scope>NUCLEOTIDE SEQUENCE [LARGE SCALE GENOMIC DNA]</scope>
    <source>
        <strain evidence="4 5">NPDC033843</strain>
    </source>
</reference>
<dbReference type="InterPro" id="IPR004555">
    <property type="entry name" value="G6PDH_assembly_OpcA"/>
</dbReference>
<evidence type="ECO:0000256" key="1">
    <source>
        <dbReference type="SAM" id="MobiDB-lite"/>
    </source>
</evidence>
<feature type="compositionally biased region" description="Low complexity" evidence="1">
    <location>
        <begin position="366"/>
        <end position="377"/>
    </location>
</feature>